<accession>A0A0K8SL04</accession>
<evidence type="ECO:0000313" key="2">
    <source>
        <dbReference type="EMBL" id="JAG53480.1"/>
    </source>
</evidence>
<dbReference type="SUPFAM" id="SSF52540">
    <property type="entry name" value="P-loop containing nucleoside triphosphate hydrolases"/>
    <property type="match status" value="1"/>
</dbReference>
<evidence type="ECO:0000256" key="1">
    <source>
        <dbReference type="SAM" id="MobiDB-lite"/>
    </source>
</evidence>
<feature type="compositionally biased region" description="Basic and acidic residues" evidence="1">
    <location>
        <begin position="1"/>
        <end position="11"/>
    </location>
</feature>
<proteinExistence type="predicted"/>
<dbReference type="PANTHER" id="PTHR10699:SF11">
    <property type="entry name" value="IGLOO, ISOFORM A"/>
    <property type="match status" value="1"/>
</dbReference>
<dbReference type="InterPro" id="IPR027417">
    <property type="entry name" value="P-loop_NTPase"/>
</dbReference>
<sequence length="197" mass="21868">MGCKPSKDMIKKVVNPVEDEASVEPEVDKKTTSRMSRQSAQDEGGESQVIPLASGQHEDVNQAEEPENQEEEEKAAVAIQAAFRGYQTRKEIQSSKMASDEPTKQQLEAEFSADDKELCHAATKIQASFRGHQARKDTATSSNAKVEELSKDMQKMAQEEELDIDLTDPELHKAATKIQASFRGHKVRKEDADVVPK</sequence>
<dbReference type="SMART" id="SM00015">
    <property type="entry name" value="IQ"/>
    <property type="match status" value="3"/>
</dbReference>
<dbReference type="GO" id="GO:0005516">
    <property type="term" value="F:calmodulin binding"/>
    <property type="evidence" value="ECO:0007669"/>
    <property type="project" value="TreeGrafter"/>
</dbReference>
<dbReference type="CDD" id="cd23767">
    <property type="entry name" value="IQCD"/>
    <property type="match status" value="1"/>
</dbReference>
<organism evidence="2">
    <name type="scientific">Lygus hesperus</name>
    <name type="common">Western plant bug</name>
    <dbReference type="NCBI Taxonomy" id="30085"/>
    <lineage>
        <taxon>Eukaryota</taxon>
        <taxon>Metazoa</taxon>
        <taxon>Ecdysozoa</taxon>
        <taxon>Arthropoda</taxon>
        <taxon>Hexapoda</taxon>
        <taxon>Insecta</taxon>
        <taxon>Pterygota</taxon>
        <taxon>Neoptera</taxon>
        <taxon>Paraneoptera</taxon>
        <taxon>Hemiptera</taxon>
        <taxon>Heteroptera</taxon>
        <taxon>Panheteroptera</taxon>
        <taxon>Cimicomorpha</taxon>
        <taxon>Miridae</taxon>
        <taxon>Mirini</taxon>
        <taxon>Lygus</taxon>
    </lineage>
</organism>
<protein>
    <submittedName>
        <fullName evidence="2">Uncharacterized protein</fullName>
    </submittedName>
</protein>
<dbReference type="InterPro" id="IPR000048">
    <property type="entry name" value="IQ_motif_EF-hand-BS"/>
</dbReference>
<dbReference type="PROSITE" id="PS50096">
    <property type="entry name" value="IQ"/>
    <property type="match status" value="3"/>
</dbReference>
<dbReference type="PANTHER" id="PTHR10699">
    <property type="entry name" value="NEUROMODULIN"/>
    <property type="match status" value="1"/>
</dbReference>
<reference evidence="2" key="1">
    <citation type="submission" date="2014-09" db="EMBL/GenBank/DDBJ databases">
        <authorList>
            <person name="Magalhaes I.L.F."/>
            <person name="Oliveira U."/>
            <person name="Santos F.R."/>
            <person name="Vidigal T.H.D.A."/>
            <person name="Brescovit A.D."/>
            <person name="Santos A.J."/>
        </authorList>
    </citation>
    <scope>NUCLEOTIDE SEQUENCE</scope>
</reference>
<dbReference type="EMBL" id="GBRD01012344">
    <property type="protein sequence ID" value="JAG53480.1"/>
    <property type="molecule type" value="Transcribed_RNA"/>
</dbReference>
<feature type="region of interest" description="Disordered" evidence="1">
    <location>
        <begin position="1"/>
        <end position="77"/>
    </location>
</feature>
<dbReference type="AlphaFoldDB" id="A0A0K8SL04"/>
<dbReference type="Gene3D" id="1.20.5.190">
    <property type="match status" value="3"/>
</dbReference>
<name>A0A0K8SL04_LYGHE</name>
<feature type="compositionally biased region" description="Acidic residues" evidence="1">
    <location>
        <begin position="61"/>
        <end position="73"/>
    </location>
</feature>
<feature type="region of interest" description="Disordered" evidence="1">
    <location>
        <begin position="128"/>
        <end position="150"/>
    </location>
</feature>
<dbReference type="Pfam" id="PF00612">
    <property type="entry name" value="IQ"/>
    <property type="match status" value="3"/>
</dbReference>